<accession>A0A917TVM0</accession>
<sequence length="392" mass="42881">MRTHPVDATSVLSLLPTHPRVLALGEPTHGEDLLLDVRNHLFRHLIDEAGYRTVAVESDCLLALTVDDYVTGGPGTLDDAMTNGFSHNFGTSAANRDLVRWMRESNQHRDPADRLRFAGIDGPLEISGPESPRTALTTLHTYLTAHLNPDLLPCTADTLDALLGADEPWTNPATMYDPATSIGRTPQARELRLIADDLAALVDADTPHLIAATSRDAWDRARLHARTATGLLRYHAWMADPSPSRLDHLVRIRDTMMAENLLALAERGPTLVYAHNSHLQRDASSMRMGDHHLRWCSAGALTAARLGTGYAFLATALGTIRHHGVGTPPADTVEGHLYTLDRQDPFLVDPHTLAATFTGTPRVSEWFGYAGLDPAHLPNTDGIVYIRDCPQP</sequence>
<reference evidence="1" key="2">
    <citation type="submission" date="2020-09" db="EMBL/GenBank/DDBJ databases">
        <authorList>
            <person name="Sun Q."/>
            <person name="Ohkuma M."/>
        </authorList>
    </citation>
    <scope>NUCLEOTIDE SEQUENCE</scope>
    <source>
        <strain evidence="1">JCM 19831</strain>
    </source>
</reference>
<name>A0A917TVM0_9ACTN</name>
<dbReference type="InterPro" id="IPR014622">
    <property type="entry name" value="UCP036794_erythomycin"/>
</dbReference>
<dbReference type="Gene3D" id="3.40.1660.10">
    <property type="entry name" value="EreA-like (biosynthetic domain)"/>
    <property type="match status" value="1"/>
</dbReference>
<protein>
    <submittedName>
        <fullName evidence="1">Erythromycin esterase</fullName>
    </submittedName>
</protein>
<dbReference type="CDD" id="cd14728">
    <property type="entry name" value="Ere-like"/>
    <property type="match status" value="1"/>
</dbReference>
<dbReference type="Gene3D" id="3.30.1870.10">
    <property type="entry name" value="EreA-like, domain 2"/>
    <property type="match status" value="1"/>
</dbReference>
<dbReference type="PANTHER" id="PTHR31299">
    <property type="entry name" value="ESTERASE, PUTATIVE (AFU_ORTHOLOGUE AFUA_1G05850)-RELATED"/>
    <property type="match status" value="1"/>
</dbReference>
<dbReference type="GO" id="GO:0046677">
    <property type="term" value="P:response to antibiotic"/>
    <property type="evidence" value="ECO:0007669"/>
    <property type="project" value="InterPro"/>
</dbReference>
<proteinExistence type="predicted"/>
<dbReference type="RefSeq" id="WP_190251820.1">
    <property type="nucleotide sequence ID" value="NZ_BMPI01000021.1"/>
</dbReference>
<dbReference type="Proteomes" id="UP000642070">
    <property type="component" value="Unassembled WGS sequence"/>
</dbReference>
<evidence type="ECO:0000313" key="1">
    <source>
        <dbReference type="EMBL" id="GGM38016.1"/>
    </source>
</evidence>
<dbReference type="EMBL" id="BMPI01000021">
    <property type="protein sequence ID" value="GGM38016.1"/>
    <property type="molecule type" value="Genomic_DNA"/>
</dbReference>
<dbReference type="SUPFAM" id="SSF159501">
    <property type="entry name" value="EreA/ChaN-like"/>
    <property type="match status" value="1"/>
</dbReference>
<gene>
    <name evidence="1" type="ORF">GCM10007977_044410</name>
</gene>
<dbReference type="Pfam" id="PF05139">
    <property type="entry name" value="Erythro_esteras"/>
    <property type="match status" value="1"/>
</dbReference>
<reference evidence="1" key="1">
    <citation type="journal article" date="2014" name="Int. J. Syst. Evol. Microbiol.">
        <title>Complete genome sequence of Corynebacterium casei LMG S-19264T (=DSM 44701T), isolated from a smear-ripened cheese.</title>
        <authorList>
            <consortium name="US DOE Joint Genome Institute (JGI-PGF)"/>
            <person name="Walter F."/>
            <person name="Albersmeier A."/>
            <person name="Kalinowski J."/>
            <person name="Ruckert C."/>
        </authorList>
    </citation>
    <scope>NUCLEOTIDE SEQUENCE</scope>
    <source>
        <strain evidence="1">JCM 19831</strain>
    </source>
</reference>
<evidence type="ECO:0000313" key="2">
    <source>
        <dbReference type="Proteomes" id="UP000642070"/>
    </source>
</evidence>
<dbReference type="AlphaFoldDB" id="A0A917TVM0"/>
<dbReference type="Gene3D" id="1.20.1440.30">
    <property type="entry name" value="Biosynthetic Protein domain"/>
    <property type="match status" value="1"/>
</dbReference>
<dbReference type="InterPro" id="IPR052036">
    <property type="entry name" value="Hydrolase/PRTase-associated"/>
</dbReference>
<dbReference type="PANTHER" id="PTHR31299:SF0">
    <property type="entry name" value="ESTERASE, PUTATIVE (AFU_ORTHOLOGUE AFUA_1G05850)-RELATED"/>
    <property type="match status" value="1"/>
</dbReference>
<dbReference type="InterPro" id="IPR007815">
    <property type="entry name" value="Emycin_Estase"/>
</dbReference>
<keyword evidence="2" id="KW-1185">Reference proteome</keyword>
<dbReference type="PIRSF" id="PIRSF036794">
    <property type="entry name" value="UCP_erythr_ester"/>
    <property type="match status" value="1"/>
</dbReference>
<comment type="caution">
    <text evidence="1">The sequence shown here is derived from an EMBL/GenBank/DDBJ whole genome shotgun (WGS) entry which is preliminary data.</text>
</comment>
<organism evidence="1 2">
    <name type="scientific">Dactylosporangium sucinum</name>
    <dbReference type="NCBI Taxonomy" id="1424081"/>
    <lineage>
        <taxon>Bacteria</taxon>
        <taxon>Bacillati</taxon>
        <taxon>Actinomycetota</taxon>
        <taxon>Actinomycetes</taxon>
        <taxon>Micromonosporales</taxon>
        <taxon>Micromonosporaceae</taxon>
        <taxon>Dactylosporangium</taxon>
    </lineage>
</organism>